<proteinExistence type="predicted"/>
<reference evidence="4" key="1">
    <citation type="journal article" date="2014" name="PLoS ONE">
        <title>The genome and linkage map of the northern pike (Esox lucius): conserved synteny revealed between the salmonid sister group and the Neoteleostei.</title>
        <authorList>
            <person name="Rondeau E.B."/>
            <person name="Minkley D.R."/>
            <person name="Leong J.S."/>
            <person name="Messmer A.M."/>
            <person name="Jantzen J.R."/>
            <person name="von Schalburg K.R."/>
            <person name="Lemon C."/>
            <person name="Bird N.H."/>
            <person name="Koop B.F."/>
        </authorList>
    </citation>
    <scope>NUCLEOTIDE SEQUENCE</scope>
</reference>
<evidence type="ECO:0000256" key="1">
    <source>
        <dbReference type="SAM" id="Coils"/>
    </source>
</evidence>
<dbReference type="Pfam" id="PF08729">
    <property type="entry name" value="HUN"/>
    <property type="match status" value="1"/>
</dbReference>
<dbReference type="Proteomes" id="UP000265140">
    <property type="component" value="Chromosome 24"/>
</dbReference>
<accession>A0A6Q2XP82</accession>
<dbReference type="AlphaFoldDB" id="A0A6Q2XP82"/>
<reference evidence="3" key="2">
    <citation type="submission" date="2020-02" db="EMBL/GenBank/DDBJ databases">
        <title>Esox lucius (northern pike) genome, fEsoLuc1, primary haplotype.</title>
        <authorList>
            <person name="Myers G."/>
            <person name="Karagic N."/>
            <person name="Meyer A."/>
            <person name="Pippel M."/>
            <person name="Reichard M."/>
            <person name="Winkler S."/>
            <person name="Tracey A."/>
            <person name="Sims Y."/>
            <person name="Howe K."/>
            <person name="Rhie A."/>
            <person name="Formenti G."/>
            <person name="Durbin R."/>
            <person name="Fedrigo O."/>
            <person name="Jarvis E.D."/>
        </authorList>
    </citation>
    <scope>NUCLEOTIDE SEQUENCE [LARGE SCALE GENOMIC DNA]</scope>
</reference>
<dbReference type="Ensembl" id="ENSELUT00000063165.2">
    <property type="protein sequence ID" value="ENSELUP00000055323.2"/>
    <property type="gene ID" value="ENSELUG00000012379.3"/>
</dbReference>
<feature type="coiled-coil region" evidence="1">
    <location>
        <begin position="229"/>
        <end position="258"/>
    </location>
</feature>
<dbReference type="GeneTree" id="ENSGT00940000158857"/>
<keyword evidence="4" id="KW-1185">Reference proteome</keyword>
<dbReference type="PANTHER" id="PTHR21669">
    <property type="entry name" value="CAPZ-INTERACTING PROTEIN AND RELATED PROTEINS"/>
    <property type="match status" value="1"/>
</dbReference>
<keyword evidence="1" id="KW-0175">Coiled coil</keyword>
<dbReference type="GO" id="GO:0006325">
    <property type="term" value="P:chromatin organization"/>
    <property type="evidence" value="ECO:0007669"/>
    <property type="project" value="TreeGrafter"/>
</dbReference>
<dbReference type="GO" id="GO:0005634">
    <property type="term" value="C:nucleus"/>
    <property type="evidence" value="ECO:0007669"/>
    <property type="project" value="TreeGrafter"/>
</dbReference>
<gene>
    <name evidence="3" type="primary">ARHGAP18</name>
</gene>
<sequence>MIVAMAEPRRVQLTTLSSNVPLQSIVVVKPVLAPKDASVTDTPVEASLSQGSPTKQPAKTERFVLTLFEPDQHSCPEFYYAELVNQKTSVSDEDVPSTFDGKENREKDELETIARAFEEKYGTGSKRKKDRVQDLVDIGEGYDNEDSFIDNSEAYDELVPASLTTKLGGFYVNSGPLQFRQASDTETDDDFVTKNKQSKSLKVYDGTMSQKPKKKKKKPAGPLSVTDMLRKFQKQKDKEKLKRQKEREQQKLTLEQIQAGSPMTTLPIIPFVPADAAGGGANMADPLMSLIGLTNDRAFLQAASTVDFDLDLDTLLDASAETPGVLAVTLANQNINENALAHQELHGLILYNTLLTTHSHENAQW</sequence>
<evidence type="ECO:0000313" key="4">
    <source>
        <dbReference type="Proteomes" id="UP000265140"/>
    </source>
</evidence>
<reference evidence="3" key="4">
    <citation type="submission" date="2025-09" db="UniProtKB">
        <authorList>
            <consortium name="Ensembl"/>
        </authorList>
    </citation>
    <scope>IDENTIFICATION</scope>
</reference>
<dbReference type="InterPro" id="IPR014840">
    <property type="entry name" value="HRD"/>
</dbReference>
<evidence type="ECO:0000313" key="3">
    <source>
        <dbReference type="Ensembl" id="ENSELUP00000055323.2"/>
    </source>
</evidence>
<evidence type="ECO:0000259" key="2">
    <source>
        <dbReference type="Pfam" id="PF08729"/>
    </source>
</evidence>
<feature type="domain" description="Hpc2-related" evidence="2">
    <location>
        <begin position="128"/>
        <end position="178"/>
    </location>
</feature>
<name>A0A6Q2XP82_ESOLU</name>
<reference evidence="3" key="3">
    <citation type="submission" date="2025-08" db="UniProtKB">
        <authorList>
            <consortium name="Ensembl"/>
        </authorList>
    </citation>
    <scope>IDENTIFICATION</scope>
</reference>
<protein>
    <recommendedName>
        <fullName evidence="2">Hpc2-related domain-containing protein</fullName>
    </recommendedName>
</protein>
<dbReference type="Bgee" id="ENSELUG00000012379">
    <property type="expression patterns" value="Expressed in ovary and 7 other cell types or tissues"/>
</dbReference>
<organism evidence="3 4">
    <name type="scientific">Esox lucius</name>
    <name type="common">Northern pike</name>
    <dbReference type="NCBI Taxonomy" id="8010"/>
    <lineage>
        <taxon>Eukaryota</taxon>
        <taxon>Metazoa</taxon>
        <taxon>Chordata</taxon>
        <taxon>Craniata</taxon>
        <taxon>Vertebrata</taxon>
        <taxon>Euteleostomi</taxon>
        <taxon>Actinopterygii</taxon>
        <taxon>Neopterygii</taxon>
        <taxon>Teleostei</taxon>
        <taxon>Protacanthopterygii</taxon>
        <taxon>Esociformes</taxon>
        <taxon>Esocidae</taxon>
        <taxon>Esox</taxon>
    </lineage>
</organism>
<dbReference type="PANTHER" id="PTHR21669:SF12">
    <property type="entry name" value="UBINUCLEIN-1"/>
    <property type="match status" value="1"/>
</dbReference>